<accession>A0A7S2SD24</accession>
<reference evidence="1" key="1">
    <citation type="submission" date="2021-01" db="EMBL/GenBank/DDBJ databases">
        <authorList>
            <person name="Corre E."/>
            <person name="Pelletier E."/>
            <person name="Niang G."/>
            <person name="Scheremetjew M."/>
            <person name="Finn R."/>
            <person name="Kale V."/>
            <person name="Holt S."/>
            <person name="Cochrane G."/>
            <person name="Meng A."/>
            <person name="Brown T."/>
            <person name="Cohen L."/>
        </authorList>
    </citation>
    <scope>NUCLEOTIDE SEQUENCE</scope>
    <source>
        <strain evidence="1">CCMP1243</strain>
    </source>
</reference>
<dbReference type="AlphaFoldDB" id="A0A7S2SD24"/>
<protein>
    <submittedName>
        <fullName evidence="1">Uncharacterized protein</fullName>
    </submittedName>
</protein>
<proteinExistence type="predicted"/>
<gene>
    <name evidence="1" type="ORF">RMAR1173_LOCUS13571</name>
</gene>
<dbReference type="EMBL" id="HBHJ01020497">
    <property type="protein sequence ID" value="CAD9696581.1"/>
    <property type="molecule type" value="Transcribed_RNA"/>
</dbReference>
<organism evidence="1">
    <name type="scientific">Rhizochromulina marina</name>
    <dbReference type="NCBI Taxonomy" id="1034831"/>
    <lineage>
        <taxon>Eukaryota</taxon>
        <taxon>Sar</taxon>
        <taxon>Stramenopiles</taxon>
        <taxon>Ochrophyta</taxon>
        <taxon>Dictyochophyceae</taxon>
        <taxon>Rhizochromulinales</taxon>
        <taxon>Rhizochromulina</taxon>
    </lineage>
</organism>
<sequence>MTTSLLLPRHPLAHTHTTHYLLLDRHMHFRNSFSAFVRRPMALVDTYALSTPALLTDPRVTFRHLPYAHNMSTNPTDELPRYGSGEYCTKHLSRTQHWQYDVFCPDSPNYHAEYNPPYYELDPETLRPFPNLMHLRGAKIRNFLELEAWIPNVEHIRIEELISLAGQGSIKWIKEFAQRWNISLANDGRTKLYTANPKHPASTFNFSSFEENMFYRQSLRGLQEACDRLSQEDLNFIVSELDWNMEAAVEYMLPDFEELCSEEFQRPPSHHRRYRRRAMSTLK</sequence>
<evidence type="ECO:0000313" key="1">
    <source>
        <dbReference type="EMBL" id="CAD9696581.1"/>
    </source>
</evidence>
<name>A0A7S2SD24_9STRA</name>